<evidence type="ECO:0000256" key="2">
    <source>
        <dbReference type="ARBA" id="ARBA00022722"/>
    </source>
</evidence>
<dbReference type="EMBL" id="LR798197">
    <property type="protein sequence ID" value="CAB5151114.1"/>
    <property type="molecule type" value="Genomic_DNA"/>
</dbReference>
<sequence length="99" mass="11646">MIRESIIEHYLVQEVKKRKGLCIKLLGVVGIPDRMILLPIRIILFVETKVPKGKLSPLQKWWERTLKALGFDHLVIRSKEEVDQLLAQYDHFQKNLQKS</sequence>
<dbReference type="GO" id="GO:0016788">
    <property type="term" value="F:hydrolase activity, acting on ester bonds"/>
    <property type="evidence" value="ECO:0007669"/>
    <property type="project" value="InterPro"/>
</dbReference>
<evidence type="ECO:0000256" key="3">
    <source>
        <dbReference type="ARBA" id="ARBA00022801"/>
    </source>
</evidence>
<dbReference type="GO" id="GO:0004518">
    <property type="term" value="F:nuclease activity"/>
    <property type="evidence" value="ECO:0007669"/>
    <property type="project" value="UniProtKB-KW"/>
</dbReference>
<name>A0A6J7W6B7_9CAUD</name>
<reference evidence="5" key="1">
    <citation type="submission" date="2020-05" db="EMBL/GenBank/DDBJ databases">
        <authorList>
            <person name="Chiriac C."/>
            <person name="Salcher M."/>
            <person name="Ghai R."/>
            <person name="Kavagutti S V."/>
        </authorList>
    </citation>
    <scope>NUCLEOTIDE SEQUENCE</scope>
</reference>
<evidence type="ECO:0000259" key="4">
    <source>
        <dbReference type="SMART" id="SM00990"/>
    </source>
</evidence>
<comment type="cofactor">
    <cofactor evidence="1">
        <name>Mg(2+)</name>
        <dbReference type="ChEBI" id="CHEBI:18420"/>
    </cofactor>
</comment>
<dbReference type="SMART" id="SM00990">
    <property type="entry name" value="VRR_NUC"/>
    <property type="match status" value="1"/>
</dbReference>
<gene>
    <name evidence="5" type="ORF">UFOVP148_24</name>
</gene>
<keyword evidence="2" id="KW-0540">Nuclease</keyword>
<dbReference type="InterPro" id="IPR011856">
    <property type="entry name" value="tRNA_endonuc-like_dom_sf"/>
</dbReference>
<protein>
    <submittedName>
        <fullName evidence="5">VRR-NUC domain containing protein</fullName>
    </submittedName>
</protein>
<proteinExistence type="predicted"/>
<dbReference type="InterPro" id="IPR014883">
    <property type="entry name" value="VRR_NUC"/>
</dbReference>
<feature type="domain" description="VRR-NUC" evidence="4">
    <location>
        <begin position="2"/>
        <end position="80"/>
    </location>
</feature>
<evidence type="ECO:0000256" key="1">
    <source>
        <dbReference type="ARBA" id="ARBA00001946"/>
    </source>
</evidence>
<accession>A0A6J7W6B7</accession>
<organism evidence="5">
    <name type="scientific">uncultured Caudovirales phage</name>
    <dbReference type="NCBI Taxonomy" id="2100421"/>
    <lineage>
        <taxon>Viruses</taxon>
        <taxon>Duplodnaviria</taxon>
        <taxon>Heunggongvirae</taxon>
        <taxon>Uroviricota</taxon>
        <taxon>Caudoviricetes</taxon>
        <taxon>Peduoviridae</taxon>
        <taxon>Maltschvirus</taxon>
        <taxon>Maltschvirus maltsch</taxon>
    </lineage>
</organism>
<dbReference type="Gene3D" id="3.40.1350.10">
    <property type="match status" value="1"/>
</dbReference>
<evidence type="ECO:0000313" key="5">
    <source>
        <dbReference type="EMBL" id="CAB5151114.1"/>
    </source>
</evidence>
<keyword evidence="3" id="KW-0378">Hydrolase</keyword>
<dbReference type="GO" id="GO:0003676">
    <property type="term" value="F:nucleic acid binding"/>
    <property type="evidence" value="ECO:0007669"/>
    <property type="project" value="InterPro"/>
</dbReference>